<dbReference type="Proteomes" id="UP000266016">
    <property type="component" value="Unassembled WGS sequence"/>
</dbReference>
<dbReference type="PANTHER" id="PTHR38440">
    <property type="entry name" value="UPF0398 PROTEIN YPSA"/>
    <property type="match status" value="1"/>
</dbReference>
<dbReference type="PIRSF" id="PIRSF021290">
    <property type="entry name" value="DUF1273"/>
    <property type="match status" value="1"/>
</dbReference>
<evidence type="ECO:0000313" key="2">
    <source>
        <dbReference type="EMBL" id="RID89195.1"/>
    </source>
</evidence>
<name>A0A398BFZ7_9BACI</name>
<dbReference type="HAMAP" id="MF_01575">
    <property type="entry name" value="UPF0398"/>
    <property type="match status" value="1"/>
</dbReference>
<sequence>MKVLYVTGYKAFEFGIFKNDHEAVKYIKKSIRSRLQPLVEEGLEWVIISGQLGTELWTAEVVFELQQEDLNIKLGILLPFLKQEESWNEVNRAYYESILARADFVDAIFKRPYEGPQQLRIKNEYMIQKSDAMLIVYDAEKEGSPKFAYFAALKRHEQEEYPIFIISLDDLQQAAEESEWTD</sequence>
<dbReference type="InterPro" id="IPR010697">
    <property type="entry name" value="YspA"/>
</dbReference>
<dbReference type="PANTHER" id="PTHR38440:SF1">
    <property type="entry name" value="UPF0398 PROTEIN SPR0331"/>
    <property type="match status" value="1"/>
</dbReference>
<dbReference type="Pfam" id="PF06908">
    <property type="entry name" value="YpsA"/>
    <property type="match status" value="1"/>
</dbReference>
<comment type="caution">
    <text evidence="2">The sequence shown here is derived from an EMBL/GenBank/DDBJ whole genome shotgun (WGS) entry which is preliminary data.</text>
</comment>
<dbReference type="EMBL" id="QWVS01000002">
    <property type="protein sequence ID" value="RID89195.1"/>
    <property type="molecule type" value="Genomic_DNA"/>
</dbReference>
<evidence type="ECO:0000313" key="3">
    <source>
        <dbReference type="Proteomes" id="UP000266016"/>
    </source>
</evidence>
<reference evidence="2 3" key="1">
    <citation type="submission" date="2018-08" db="EMBL/GenBank/DDBJ databases">
        <title>Bacillus jemisoniae sp. nov., Bacillus chryseoplanitiae sp. nov., Bacillus resnikiae sp. nov., and Bacillus frankliniae sp. nov., isolated from Viking spacecraft and associated surfaces.</title>
        <authorList>
            <person name="Seuylemezian A."/>
            <person name="Vaishampayan P."/>
        </authorList>
    </citation>
    <scope>NUCLEOTIDE SEQUENCE [LARGE SCALE GENOMIC DNA]</scope>
    <source>
        <strain evidence="2 3">MA001</strain>
    </source>
</reference>
<proteinExistence type="inferred from homology"/>
<dbReference type="RefSeq" id="WP_119115306.1">
    <property type="nucleotide sequence ID" value="NZ_QWVS01000002.1"/>
</dbReference>
<comment type="similarity">
    <text evidence="1">Belongs to the UPF0398 family.</text>
</comment>
<dbReference type="SUPFAM" id="SSF102405">
    <property type="entry name" value="MCP/YpsA-like"/>
    <property type="match status" value="1"/>
</dbReference>
<dbReference type="Gene3D" id="3.40.50.450">
    <property type="match status" value="1"/>
</dbReference>
<gene>
    <name evidence="2" type="ORF">D1953_01110</name>
</gene>
<dbReference type="AlphaFoldDB" id="A0A398BFZ7"/>
<accession>A0A398BFZ7</accession>
<evidence type="ECO:0000256" key="1">
    <source>
        <dbReference type="HAMAP-Rule" id="MF_01575"/>
    </source>
</evidence>
<organism evidence="2 3">
    <name type="scientific">Peribacillus asahii</name>
    <dbReference type="NCBI Taxonomy" id="228899"/>
    <lineage>
        <taxon>Bacteria</taxon>
        <taxon>Bacillati</taxon>
        <taxon>Bacillota</taxon>
        <taxon>Bacilli</taxon>
        <taxon>Bacillales</taxon>
        <taxon>Bacillaceae</taxon>
        <taxon>Peribacillus</taxon>
    </lineage>
</organism>
<keyword evidence="3" id="KW-1185">Reference proteome</keyword>
<dbReference type="NCBIfam" id="NF010181">
    <property type="entry name" value="PRK13660.1"/>
    <property type="match status" value="1"/>
</dbReference>
<protein>
    <recommendedName>
        <fullName evidence="1">UPF0398 protein D1953_01110</fullName>
    </recommendedName>
</protein>